<accession>H0I1Q6</accession>
<keyword evidence="2" id="KW-1185">Reference proteome</keyword>
<gene>
    <name evidence="1" type="ORF">MAXJ12_31969</name>
</gene>
<dbReference type="Proteomes" id="UP000003250">
    <property type="component" value="Unassembled WGS sequence"/>
</dbReference>
<proteinExistence type="predicted"/>
<dbReference type="PATRIC" id="fig|1107882.3.peg.6187"/>
<organism evidence="1 2">
    <name type="scientific">Mesorhizobium alhagi CCNWXJ12-2</name>
    <dbReference type="NCBI Taxonomy" id="1107882"/>
    <lineage>
        <taxon>Bacteria</taxon>
        <taxon>Pseudomonadati</taxon>
        <taxon>Pseudomonadota</taxon>
        <taxon>Alphaproteobacteria</taxon>
        <taxon>Hyphomicrobiales</taxon>
        <taxon>Phyllobacteriaceae</taxon>
        <taxon>Allomesorhizobium</taxon>
    </lineage>
</organism>
<evidence type="ECO:0000313" key="2">
    <source>
        <dbReference type="Proteomes" id="UP000003250"/>
    </source>
</evidence>
<dbReference type="RefSeq" id="WP_008839963.1">
    <property type="nucleotide sequence ID" value="NZ_AHAM01000287.1"/>
</dbReference>
<evidence type="ECO:0000313" key="1">
    <source>
        <dbReference type="EMBL" id="EHK53082.1"/>
    </source>
</evidence>
<protein>
    <submittedName>
        <fullName evidence="1">Uncharacterized protein</fullName>
    </submittedName>
</protein>
<name>H0I1Q6_9HYPH</name>
<dbReference type="AlphaFoldDB" id="H0I1Q6"/>
<dbReference type="EMBL" id="AHAM01000287">
    <property type="protein sequence ID" value="EHK53082.1"/>
    <property type="molecule type" value="Genomic_DNA"/>
</dbReference>
<reference evidence="1 2" key="1">
    <citation type="journal article" date="2012" name="J. Bacteriol.">
        <title>Draft Genome Sequence of Mesorhizobium alhagi CCNWXJ12-2T, a Novel Salt-Resistant Species Isolated from the Desert of Northwestern China.</title>
        <authorList>
            <person name="Zhou M."/>
            <person name="Chen W."/>
            <person name="Chen H."/>
            <person name="Wei G."/>
        </authorList>
    </citation>
    <scope>NUCLEOTIDE SEQUENCE [LARGE SCALE GENOMIC DNA]</scope>
    <source>
        <strain evidence="1 2">CCNWXJ12-2</strain>
    </source>
</reference>
<sequence length="65" mass="7361">MWLRLTKETGAIVAVNMDNVTDFTREGSATNLRTVSPSGDKFHIVRVSEDVDDIMRLIEAEQQPR</sequence>